<name>A0ABU1W940_9GAMM</name>
<dbReference type="Proteomes" id="UP001251524">
    <property type="component" value="Unassembled WGS sequence"/>
</dbReference>
<keyword evidence="3" id="KW-1185">Reference proteome</keyword>
<dbReference type="InterPro" id="IPR036909">
    <property type="entry name" value="Cyt_c-like_dom_sf"/>
</dbReference>
<organism evidence="2 3">
    <name type="scientific">Lysobacter niastensis</name>
    <dbReference type="NCBI Taxonomy" id="380629"/>
    <lineage>
        <taxon>Bacteria</taxon>
        <taxon>Pseudomonadati</taxon>
        <taxon>Pseudomonadota</taxon>
        <taxon>Gammaproteobacteria</taxon>
        <taxon>Lysobacterales</taxon>
        <taxon>Lysobacteraceae</taxon>
        <taxon>Lysobacter</taxon>
    </lineage>
</organism>
<dbReference type="Gene3D" id="1.10.760.10">
    <property type="entry name" value="Cytochrome c-like domain"/>
    <property type="match status" value="1"/>
</dbReference>
<accession>A0ABU1W940</accession>
<reference evidence="2 3" key="1">
    <citation type="submission" date="2023-07" db="EMBL/GenBank/DDBJ databases">
        <title>Sorghum-associated microbial communities from plants grown in Nebraska, USA.</title>
        <authorList>
            <person name="Schachtman D."/>
        </authorList>
    </citation>
    <scope>NUCLEOTIDE SEQUENCE [LARGE SCALE GENOMIC DNA]</scope>
    <source>
        <strain evidence="2 3">BE198</strain>
    </source>
</reference>
<gene>
    <name evidence="2" type="ORF">J2X06_000999</name>
</gene>
<sequence length="181" mass="19468">MRTALLLAIATTLPMLAACQSRATDAPATASASTATPAAAPAATDLVSRGEYLIRTAGCNDCHTAGYPESQGRMETSQWLMGSRIGFKGPWGTTYATNLRLRIAAMDEAQWLTFTANLRTRPVMPDFNVRAMNEDDRRAIFHFIKSLGPAGEPAPAYLPPGEKPPLPYYELMLPTAGPPKA</sequence>
<dbReference type="EMBL" id="JAVDVY010000001">
    <property type="protein sequence ID" value="MDR7133815.1"/>
    <property type="molecule type" value="Genomic_DNA"/>
</dbReference>
<protein>
    <submittedName>
        <fullName evidence="2">Mono/diheme cytochrome c family protein</fullName>
    </submittedName>
</protein>
<evidence type="ECO:0000313" key="3">
    <source>
        <dbReference type="Proteomes" id="UP001251524"/>
    </source>
</evidence>
<dbReference type="PROSITE" id="PS51257">
    <property type="entry name" value="PROKAR_LIPOPROTEIN"/>
    <property type="match status" value="1"/>
</dbReference>
<evidence type="ECO:0000256" key="1">
    <source>
        <dbReference type="SAM" id="SignalP"/>
    </source>
</evidence>
<feature type="chain" id="PRO_5046235509" evidence="1">
    <location>
        <begin position="18"/>
        <end position="181"/>
    </location>
</feature>
<proteinExistence type="predicted"/>
<dbReference type="SUPFAM" id="SSF46626">
    <property type="entry name" value="Cytochrome c"/>
    <property type="match status" value="1"/>
</dbReference>
<keyword evidence="1" id="KW-0732">Signal</keyword>
<comment type="caution">
    <text evidence="2">The sequence shown here is derived from an EMBL/GenBank/DDBJ whole genome shotgun (WGS) entry which is preliminary data.</text>
</comment>
<dbReference type="RefSeq" id="WP_310059072.1">
    <property type="nucleotide sequence ID" value="NZ_JAVDVY010000001.1"/>
</dbReference>
<evidence type="ECO:0000313" key="2">
    <source>
        <dbReference type="EMBL" id="MDR7133815.1"/>
    </source>
</evidence>
<feature type="signal peptide" evidence="1">
    <location>
        <begin position="1"/>
        <end position="17"/>
    </location>
</feature>